<comment type="caution">
    <text evidence="1">The sequence shown here is derived from an EMBL/GenBank/DDBJ whole genome shotgun (WGS) entry which is preliminary data.</text>
</comment>
<sequence>MAMYTLMSAGGSPGVTTTALAVTYTWQGRALLAECDPKGGNVLQGLLAGCMEGHESGLLELALGAVHDPDPAVLWRYVVALDQEVRRWLLLPGLRDPRHLIQLDGAWDTIAAFLKAAQDKADVVVDVGQIGGADTPMNLIAASDLAVMLLQPTLRHVAQARPRLDALGRHVGRDVPVELCVVGNGPYSLKEVSGALYDLPVLGWIPDDARSAAVFSDGMPARKSFHRSPLVRGASALGAAMRRRLAATAAVGG</sequence>
<proteinExistence type="predicted"/>
<reference evidence="2" key="1">
    <citation type="journal article" date="2019" name="Int. J. Syst. Evol. Microbiol.">
        <title>The Global Catalogue of Microorganisms (GCM) 10K type strain sequencing project: providing services to taxonomists for standard genome sequencing and annotation.</title>
        <authorList>
            <consortium name="The Broad Institute Genomics Platform"/>
            <consortium name="The Broad Institute Genome Sequencing Center for Infectious Disease"/>
            <person name="Wu L."/>
            <person name="Ma J."/>
        </authorList>
    </citation>
    <scope>NUCLEOTIDE SEQUENCE [LARGE SCALE GENOMIC DNA]</scope>
    <source>
        <strain evidence="2">CCUG 53903</strain>
    </source>
</reference>
<accession>A0ABW1CUN8</accession>
<keyword evidence="2" id="KW-1185">Reference proteome</keyword>
<dbReference type="SUPFAM" id="SSF52540">
    <property type="entry name" value="P-loop containing nucleoside triphosphate hydrolases"/>
    <property type="match status" value="1"/>
</dbReference>
<dbReference type="Proteomes" id="UP001596058">
    <property type="component" value="Unassembled WGS sequence"/>
</dbReference>
<organism evidence="1 2">
    <name type="scientific">Nonomuraea insulae</name>
    <dbReference type="NCBI Taxonomy" id="1616787"/>
    <lineage>
        <taxon>Bacteria</taxon>
        <taxon>Bacillati</taxon>
        <taxon>Actinomycetota</taxon>
        <taxon>Actinomycetes</taxon>
        <taxon>Streptosporangiales</taxon>
        <taxon>Streptosporangiaceae</taxon>
        <taxon>Nonomuraea</taxon>
    </lineage>
</organism>
<evidence type="ECO:0000313" key="1">
    <source>
        <dbReference type="EMBL" id="MFC5829520.1"/>
    </source>
</evidence>
<dbReference type="EMBL" id="JBHSPA010000045">
    <property type="protein sequence ID" value="MFC5829520.1"/>
    <property type="molecule type" value="Genomic_DNA"/>
</dbReference>
<protein>
    <recommendedName>
        <fullName evidence="3">Cellulose biosynthesis protein BcsQ</fullName>
    </recommendedName>
</protein>
<gene>
    <name evidence="1" type="ORF">ACFPZ3_37140</name>
</gene>
<dbReference type="Gene3D" id="3.40.50.300">
    <property type="entry name" value="P-loop containing nucleotide triphosphate hydrolases"/>
    <property type="match status" value="1"/>
</dbReference>
<evidence type="ECO:0008006" key="3">
    <source>
        <dbReference type="Google" id="ProtNLM"/>
    </source>
</evidence>
<evidence type="ECO:0000313" key="2">
    <source>
        <dbReference type="Proteomes" id="UP001596058"/>
    </source>
</evidence>
<dbReference type="InterPro" id="IPR027417">
    <property type="entry name" value="P-loop_NTPase"/>
</dbReference>
<name>A0ABW1CUN8_9ACTN</name>
<dbReference type="RefSeq" id="WP_379518999.1">
    <property type="nucleotide sequence ID" value="NZ_JBHSPA010000045.1"/>
</dbReference>